<feature type="compositionally biased region" description="Low complexity" evidence="1">
    <location>
        <begin position="273"/>
        <end position="284"/>
    </location>
</feature>
<name>A0EAB3_PARTE</name>
<keyword evidence="3" id="KW-1185">Reference proteome</keyword>
<dbReference type="Proteomes" id="UP000000600">
    <property type="component" value="Unassembled WGS sequence"/>
</dbReference>
<dbReference type="OrthoDB" id="312506at2759"/>
<proteinExistence type="predicted"/>
<reference evidence="2 3" key="1">
    <citation type="journal article" date="2006" name="Nature">
        <title>Global trends of whole-genome duplications revealed by the ciliate Paramecium tetraurelia.</title>
        <authorList>
            <consortium name="Genoscope"/>
            <person name="Aury J.-M."/>
            <person name="Jaillon O."/>
            <person name="Duret L."/>
            <person name="Noel B."/>
            <person name="Jubin C."/>
            <person name="Porcel B.M."/>
            <person name="Segurens B."/>
            <person name="Daubin V."/>
            <person name="Anthouard V."/>
            <person name="Aiach N."/>
            <person name="Arnaiz O."/>
            <person name="Billaut A."/>
            <person name="Beisson J."/>
            <person name="Blanc I."/>
            <person name="Bouhouche K."/>
            <person name="Camara F."/>
            <person name="Duharcourt S."/>
            <person name="Guigo R."/>
            <person name="Gogendeau D."/>
            <person name="Katinka M."/>
            <person name="Keller A.-M."/>
            <person name="Kissmehl R."/>
            <person name="Klotz C."/>
            <person name="Koll F."/>
            <person name="Le Moue A."/>
            <person name="Lepere C."/>
            <person name="Malinsky S."/>
            <person name="Nowacki M."/>
            <person name="Nowak J.K."/>
            <person name="Plattner H."/>
            <person name="Poulain J."/>
            <person name="Ruiz F."/>
            <person name="Serrano V."/>
            <person name="Zagulski M."/>
            <person name="Dessen P."/>
            <person name="Betermier M."/>
            <person name="Weissenbach J."/>
            <person name="Scarpelli C."/>
            <person name="Schachter V."/>
            <person name="Sperling L."/>
            <person name="Meyer E."/>
            <person name="Cohen J."/>
            <person name="Wincker P."/>
        </authorList>
    </citation>
    <scope>NUCLEOTIDE SEQUENCE [LARGE SCALE GENOMIC DNA]</scope>
    <source>
        <strain evidence="2 3">Stock d4-2</strain>
    </source>
</reference>
<organism evidence="2 3">
    <name type="scientific">Paramecium tetraurelia</name>
    <dbReference type="NCBI Taxonomy" id="5888"/>
    <lineage>
        <taxon>Eukaryota</taxon>
        <taxon>Sar</taxon>
        <taxon>Alveolata</taxon>
        <taxon>Ciliophora</taxon>
        <taxon>Intramacronucleata</taxon>
        <taxon>Oligohymenophorea</taxon>
        <taxon>Peniculida</taxon>
        <taxon>Parameciidae</taxon>
        <taxon>Paramecium</taxon>
    </lineage>
</organism>
<dbReference type="HOGENOM" id="CLU_922757_0_0_1"/>
<dbReference type="InParanoid" id="A0EAB3"/>
<evidence type="ECO:0000313" key="2">
    <source>
        <dbReference type="EMBL" id="CAK92230.1"/>
    </source>
</evidence>
<dbReference type="KEGG" id="ptm:GSPATT00024962001"/>
<dbReference type="GeneID" id="5045412"/>
<gene>
    <name evidence="2" type="ORF">GSPATT00024962001</name>
</gene>
<protein>
    <submittedName>
        <fullName evidence="2">Uncharacterized protein</fullName>
    </submittedName>
</protein>
<dbReference type="OMA" id="ENANMWM"/>
<evidence type="ECO:0000313" key="3">
    <source>
        <dbReference type="Proteomes" id="UP000000600"/>
    </source>
</evidence>
<evidence type="ECO:0000256" key="1">
    <source>
        <dbReference type="SAM" id="MobiDB-lite"/>
    </source>
</evidence>
<accession>A0EAB3</accession>
<dbReference type="RefSeq" id="XP_001459627.1">
    <property type="nucleotide sequence ID" value="XM_001459590.1"/>
</dbReference>
<feature type="compositionally biased region" description="Polar residues" evidence="1">
    <location>
        <begin position="285"/>
        <end position="302"/>
    </location>
</feature>
<feature type="region of interest" description="Disordered" evidence="1">
    <location>
        <begin position="263"/>
        <end position="302"/>
    </location>
</feature>
<dbReference type="EMBL" id="CT868667">
    <property type="protein sequence ID" value="CAK92230.1"/>
    <property type="molecule type" value="Genomic_DNA"/>
</dbReference>
<sequence>MRRQERIVTEEKNLTPQREKNNDVINVLQSKRSEDQSLLRTDLIQFQYERKEPRLSIKINENNENEKDKNQPQKHNEISNQNIKCANPTHQEPVLMVVLDPNLGRHERIFCQECISVMESNKKTIGIKKVMEITQENNKKKREYRDIIAQQHLKELEQFKFNINQLKSCLNKNLDEMMENANMWMKDLQNFRKVEYNLDTEIQWLINYESKIEIEQMADEIKPLNMNWVSKLNNKLELFSTFKEYSICINILNNLIQRNKSRHQEKKELFNHQQGQQYNSQQPQRCNLQKQQIQDQGVKKNT</sequence>
<dbReference type="AlphaFoldDB" id="A0EAB3"/>